<dbReference type="GO" id="GO:0004888">
    <property type="term" value="F:transmembrane signaling receptor activity"/>
    <property type="evidence" value="ECO:0007669"/>
    <property type="project" value="TreeGrafter"/>
</dbReference>
<evidence type="ECO:0000256" key="2">
    <source>
        <dbReference type="ARBA" id="ARBA00022692"/>
    </source>
</evidence>
<protein>
    <submittedName>
        <fullName evidence="8">Uncharacterized protein LOC108883154 isoform X2</fullName>
    </submittedName>
</protein>
<evidence type="ECO:0000313" key="8">
    <source>
        <dbReference type="RefSeq" id="XP_050927441.1"/>
    </source>
</evidence>
<dbReference type="GO" id="GO:0005886">
    <property type="term" value="C:plasma membrane"/>
    <property type="evidence" value="ECO:0007669"/>
    <property type="project" value="TreeGrafter"/>
</dbReference>
<dbReference type="GeneID" id="108883154"/>
<feature type="domain" description="Immunoglobulin" evidence="6">
    <location>
        <begin position="131"/>
        <end position="231"/>
    </location>
</feature>
<comment type="subcellular location">
    <subcellularLocation>
        <location evidence="1">Membrane</location>
    </subcellularLocation>
</comment>
<dbReference type="InterPro" id="IPR036179">
    <property type="entry name" value="Ig-like_dom_sf"/>
</dbReference>
<evidence type="ECO:0000313" key="7">
    <source>
        <dbReference type="Proteomes" id="UP000694890"/>
    </source>
</evidence>
<sequence length="535" mass="57245">MNLHHVLFFCFFSALCGGNSGINIYTGPEGGSGTINCHFTLPGNRKFFCKNECKGEDILVQTDDVRANRGRYSIEYKGESSGRGIVSMTIRNLTQSDSGTQYRCGLGGSLVPDSFWDFEVRVSDELLDRKSGFIRTNIEGENVTYPCIDAVNRSRIFFCKGECKKEEDILIETDKSRAQSGRYSIEYKEGSTFGLDVTITQVLKSDSGQYRCGYGRALSPDSSRTFSVIVVDAPTTSKPTWTHRPSSTSVPSASTPPPIISSPGHSTPSSVLPETTNQPAAAASTTSKAKLTLQPFSTSVPSASTPPPIISSSGHSTPSSVLPENTNQPAAAGSTTSKPKLTLRPFSLSIPSASTPTPSMRFSSRGFTPSSVLPETTNQPAAAGSTTSKPKLTLRPFSLSVPSASTPTPTLQSMSFSSRGFTTISFLPETTNQPAAACTPHGVNSFKHSSFWCFQASTTSKLNRTLLPFSASIPSATTATSHRLSTTSSVFPVSTDQSASASQFSVQCLSTCQSASRTKTFLFQQMTTTCCKMSY</sequence>
<feature type="region of interest" description="Disordered" evidence="4">
    <location>
        <begin position="236"/>
        <end position="393"/>
    </location>
</feature>
<dbReference type="InterPro" id="IPR050671">
    <property type="entry name" value="CD300_family_receptors"/>
</dbReference>
<feature type="chain" id="PRO_5042516333" evidence="5">
    <location>
        <begin position="22"/>
        <end position="535"/>
    </location>
</feature>
<dbReference type="Proteomes" id="UP000694890">
    <property type="component" value="Linkage group LG6"/>
</dbReference>
<feature type="compositionally biased region" description="Polar residues" evidence="4">
    <location>
        <begin position="322"/>
        <end position="339"/>
    </location>
</feature>
<organism evidence="7 8">
    <name type="scientific">Lates calcarifer</name>
    <name type="common">Barramundi</name>
    <name type="synonym">Holocentrus calcarifer</name>
    <dbReference type="NCBI Taxonomy" id="8187"/>
    <lineage>
        <taxon>Eukaryota</taxon>
        <taxon>Metazoa</taxon>
        <taxon>Chordata</taxon>
        <taxon>Craniata</taxon>
        <taxon>Vertebrata</taxon>
        <taxon>Euteleostomi</taxon>
        <taxon>Actinopterygii</taxon>
        <taxon>Neopterygii</taxon>
        <taxon>Teleostei</taxon>
        <taxon>Neoteleostei</taxon>
        <taxon>Acanthomorphata</taxon>
        <taxon>Carangaria</taxon>
        <taxon>Carangaria incertae sedis</taxon>
        <taxon>Centropomidae</taxon>
        <taxon>Lates</taxon>
    </lineage>
</organism>
<dbReference type="PANTHER" id="PTHR11860:SF87">
    <property type="entry name" value="CMRF35-LIKE MOLECULE 8"/>
    <property type="match status" value="1"/>
</dbReference>
<name>A0AAJ8B7M1_LATCA</name>
<proteinExistence type="predicted"/>
<dbReference type="Gene3D" id="2.60.40.10">
    <property type="entry name" value="Immunoglobulins"/>
    <property type="match status" value="2"/>
</dbReference>
<accession>A0AAJ8B7M1</accession>
<evidence type="ECO:0000256" key="4">
    <source>
        <dbReference type="SAM" id="MobiDB-lite"/>
    </source>
</evidence>
<evidence type="ECO:0000256" key="3">
    <source>
        <dbReference type="ARBA" id="ARBA00023136"/>
    </source>
</evidence>
<dbReference type="InterPro" id="IPR003599">
    <property type="entry name" value="Ig_sub"/>
</dbReference>
<reference evidence="8" key="1">
    <citation type="submission" date="2025-08" db="UniProtKB">
        <authorList>
            <consortium name="RefSeq"/>
        </authorList>
    </citation>
    <scope>IDENTIFICATION</scope>
    <source>
        <tissue evidence="8">Brain</tissue>
    </source>
</reference>
<dbReference type="AlphaFoldDB" id="A0AAJ8B7M1"/>
<evidence type="ECO:0000256" key="1">
    <source>
        <dbReference type="ARBA" id="ARBA00004370"/>
    </source>
</evidence>
<evidence type="ECO:0000259" key="6">
    <source>
        <dbReference type="SMART" id="SM00409"/>
    </source>
</evidence>
<dbReference type="SMART" id="SM00409">
    <property type="entry name" value="IG"/>
    <property type="match status" value="2"/>
</dbReference>
<feature type="compositionally biased region" description="Low complexity" evidence="4">
    <location>
        <begin position="280"/>
        <end position="303"/>
    </location>
</feature>
<dbReference type="PANTHER" id="PTHR11860">
    <property type="entry name" value="POLYMERIC-IMMUNOGLOBULIN RECEPTOR"/>
    <property type="match status" value="1"/>
</dbReference>
<keyword evidence="5" id="KW-0732">Signal</keyword>
<dbReference type="SUPFAM" id="SSF48726">
    <property type="entry name" value="Immunoglobulin"/>
    <property type="match status" value="2"/>
</dbReference>
<keyword evidence="2" id="KW-0812">Transmembrane</keyword>
<dbReference type="RefSeq" id="XP_050927441.1">
    <property type="nucleotide sequence ID" value="XM_051071484.1"/>
</dbReference>
<keyword evidence="3" id="KW-0472">Membrane</keyword>
<feature type="compositionally biased region" description="Polar residues" evidence="4">
    <location>
        <begin position="349"/>
        <end position="390"/>
    </location>
</feature>
<feature type="compositionally biased region" description="Low complexity" evidence="4">
    <location>
        <begin position="310"/>
        <end position="320"/>
    </location>
</feature>
<dbReference type="InterPro" id="IPR013783">
    <property type="entry name" value="Ig-like_fold"/>
</dbReference>
<feature type="signal peptide" evidence="5">
    <location>
        <begin position="1"/>
        <end position="21"/>
    </location>
</feature>
<evidence type="ECO:0000256" key="5">
    <source>
        <dbReference type="SAM" id="SignalP"/>
    </source>
</evidence>
<gene>
    <name evidence="8" type="primary">LOC108883154</name>
</gene>
<feature type="domain" description="Immunoglobulin" evidence="6">
    <location>
        <begin position="22"/>
        <end position="123"/>
    </location>
</feature>
<feature type="compositionally biased region" description="Low complexity" evidence="4">
    <location>
        <begin position="261"/>
        <end position="270"/>
    </location>
</feature>